<dbReference type="Proteomes" id="UP000639403">
    <property type="component" value="Unassembled WGS sequence"/>
</dbReference>
<name>A0A8H7TYJ9_9APHY</name>
<gene>
    <name evidence="3" type="ORF">IEO21_09317</name>
</gene>
<feature type="transmembrane region" description="Helical" evidence="1">
    <location>
        <begin position="89"/>
        <end position="111"/>
    </location>
</feature>
<proteinExistence type="predicted"/>
<feature type="signal peptide" evidence="2">
    <location>
        <begin position="1"/>
        <end position="18"/>
    </location>
</feature>
<organism evidence="3 4">
    <name type="scientific">Rhodonia placenta</name>
    <dbReference type="NCBI Taxonomy" id="104341"/>
    <lineage>
        <taxon>Eukaryota</taxon>
        <taxon>Fungi</taxon>
        <taxon>Dikarya</taxon>
        <taxon>Basidiomycota</taxon>
        <taxon>Agaricomycotina</taxon>
        <taxon>Agaricomycetes</taxon>
        <taxon>Polyporales</taxon>
        <taxon>Adustoporiaceae</taxon>
        <taxon>Rhodonia</taxon>
    </lineage>
</organism>
<evidence type="ECO:0000256" key="1">
    <source>
        <dbReference type="SAM" id="Phobius"/>
    </source>
</evidence>
<keyword evidence="1" id="KW-1133">Transmembrane helix</keyword>
<keyword evidence="2" id="KW-0732">Signal</keyword>
<evidence type="ECO:0000313" key="3">
    <source>
        <dbReference type="EMBL" id="KAF9804649.1"/>
    </source>
</evidence>
<protein>
    <submittedName>
        <fullName evidence="3">Uncharacterized protein</fullName>
    </submittedName>
</protein>
<dbReference type="AlphaFoldDB" id="A0A8H7TYJ9"/>
<sequence length="185" mass="20374">MFFLVFPIVAAATGAGTAALASKIHVNVDANGDRMDQRFNRELDLKDRLEQMQAKHEATMDGVAANVAQTSMNVETNLNIVTTDIHDPILFFEVLAAVLSVFYAIRTVGYIDRRSYDQRKENNVFIVLPGEGGMLGDSDTKVRLLGMPGLVRITWYAIEGDVIEHCILGPKLLYVVTEGGARSDE</sequence>
<reference evidence="3" key="1">
    <citation type="submission" date="2020-11" db="EMBL/GenBank/DDBJ databases">
        <authorList>
            <person name="Koelle M."/>
            <person name="Horta M.A.C."/>
            <person name="Nowrousian M."/>
            <person name="Ohm R.A."/>
            <person name="Benz P."/>
            <person name="Pilgard A."/>
        </authorList>
    </citation>
    <scope>NUCLEOTIDE SEQUENCE</scope>
    <source>
        <strain evidence="3">FPRL280</strain>
    </source>
</reference>
<keyword evidence="1" id="KW-0472">Membrane</keyword>
<accession>A0A8H7TYJ9</accession>
<feature type="chain" id="PRO_5034302674" evidence="2">
    <location>
        <begin position="19"/>
        <end position="185"/>
    </location>
</feature>
<comment type="caution">
    <text evidence="3">The sequence shown here is derived from an EMBL/GenBank/DDBJ whole genome shotgun (WGS) entry which is preliminary data.</text>
</comment>
<evidence type="ECO:0000313" key="4">
    <source>
        <dbReference type="Proteomes" id="UP000639403"/>
    </source>
</evidence>
<reference evidence="3" key="2">
    <citation type="journal article" name="Front. Microbiol.">
        <title>Degradative Capacity of Two Strains of Rhodonia placenta: From Phenotype to Genotype.</title>
        <authorList>
            <person name="Kolle M."/>
            <person name="Horta M.A.C."/>
            <person name="Nowrousian M."/>
            <person name="Ohm R.A."/>
            <person name="Benz J.P."/>
            <person name="Pilgard A."/>
        </authorList>
    </citation>
    <scope>NUCLEOTIDE SEQUENCE</scope>
    <source>
        <strain evidence="3">FPRL280</strain>
    </source>
</reference>
<evidence type="ECO:0000256" key="2">
    <source>
        <dbReference type="SAM" id="SignalP"/>
    </source>
</evidence>
<keyword evidence="1" id="KW-0812">Transmembrane</keyword>
<dbReference type="EMBL" id="JADOXO010000426">
    <property type="protein sequence ID" value="KAF9804649.1"/>
    <property type="molecule type" value="Genomic_DNA"/>
</dbReference>